<reference evidence="1" key="1">
    <citation type="journal article" date="2023" name="IMA Fungus">
        <title>Comparative genomic study of the Penicillium genus elucidates a diverse pangenome and 15 lateral gene transfer events.</title>
        <authorList>
            <person name="Petersen C."/>
            <person name="Sorensen T."/>
            <person name="Nielsen M.R."/>
            <person name="Sondergaard T.E."/>
            <person name="Sorensen J.L."/>
            <person name="Fitzpatrick D.A."/>
            <person name="Frisvad J.C."/>
            <person name="Nielsen K.L."/>
        </authorList>
    </citation>
    <scope>NUCLEOTIDE SEQUENCE</scope>
    <source>
        <strain evidence="1">IBT 17514</strain>
    </source>
</reference>
<proteinExistence type="predicted"/>
<evidence type="ECO:0000313" key="1">
    <source>
        <dbReference type="EMBL" id="KAJ5732563.1"/>
    </source>
</evidence>
<keyword evidence="2" id="KW-1185">Reference proteome</keyword>
<accession>A0AAD6HRT8</accession>
<evidence type="ECO:0000313" key="2">
    <source>
        <dbReference type="Proteomes" id="UP001215712"/>
    </source>
</evidence>
<dbReference type="Proteomes" id="UP001215712">
    <property type="component" value="Unassembled WGS sequence"/>
</dbReference>
<dbReference type="AlphaFoldDB" id="A0AAD6HRT8"/>
<gene>
    <name evidence="1" type="ORF">N7493_004044</name>
</gene>
<reference evidence="1" key="2">
    <citation type="submission" date="2023-01" db="EMBL/GenBank/DDBJ databases">
        <authorList>
            <person name="Petersen C."/>
        </authorList>
    </citation>
    <scope>NUCLEOTIDE SEQUENCE</scope>
    <source>
        <strain evidence="1">IBT 17514</strain>
    </source>
</reference>
<name>A0AAD6HRT8_9EURO</name>
<dbReference type="EMBL" id="JAQJAN010000004">
    <property type="protein sequence ID" value="KAJ5732563.1"/>
    <property type="molecule type" value="Genomic_DNA"/>
</dbReference>
<protein>
    <submittedName>
        <fullName evidence="1">Uncharacterized protein</fullName>
    </submittedName>
</protein>
<comment type="caution">
    <text evidence="1">The sequence shown here is derived from an EMBL/GenBank/DDBJ whole genome shotgun (WGS) entry which is preliminary data.</text>
</comment>
<sequence length="104" mass="11536">MSSFGEEGLSLLAGGFLDKGKERPVKVEVTVGFGIHPLELLSFVVAGCWWVTDDDMVLHMWCWGRVSEWLNGSRYLDLRAHPGGTRSIDSMAMVMIIITPLTNP</sequence>
<organism evidence="1 2">
    <name type="scientific">Penicillium malachiteum</name>
    <dbReference type="NCBI Taxonomy" id="1324776"/>
    <lineage>
        <taxon>Eukaryota</taxon>
        <taxon>Fungi</taxon>
        <taxon>Dikarya</taxon>
        <taxon>Ascomycota</taxon>
        <taxon>Pezizomycotina</taxon>
        <taxon>Eurotiomycetes</taxon>
        <taxon>Eurotiomycetidae</taxon>
        <taxon>Eurotiales</taxon>
        <taxon>Aspergillaceae</taxon>
        <taxon>Penicillium</taxon>
    </lineage>
</organism>